<dbReference type="GO" id="GO:0016740">
    <property type="term" value="F:transferase activity"/>
    <property type="evidence" value="ECO:0007669"/>
    <property type="project" value="UniProtKB-KW"/>
</dbReference>
<dbReference type="PANTHER" id="PTHR21310:SF59">
    <property type="entry name" value="AMINOGLYCOSIDE PHOSPHOTRANSFERASE DOMAIN-CONTAINING PROTEIN"/>
    <property type="match status" value="1"/>
</dbReference>
<dbReference type="InterPro" id="IPR011009">
    <property type="entry name" value="Kinase-like_dom_sf"/>
</dbReference>
<organism evidence="2 3">
    <name type="scientific">Cellulomonas persica</name>
    <dbReference type="NCBI Taxonomy" id="76861"/>
    <lineage>
        <taxon>Bacteria</taxon>
        <taxon>Bacillati</taxon>
        <taxon>Actinomycetota</taxon>
        <taxon>Actinomycetes</taxon>
        <taxon>Micrococcales</taxon>
        <taxon>Cellulomonadaceae</taxon>
        <taxon>Cellulomonas</taxon>
    </lineage>
</organism>
<reference evidence="2 3" key="1">
    <citation type="submission" date="2019-07" db="EMBL/GenBank/DDBJ databases">
        <title>Whole genome shotgun sequence of Cellulomonas persica NBRC 101101.</title>
        <authorList>
            <person name="Hosoyama A."/>
            <person name="Uohara A."/>
            <person name="Ohji S."/>
            <person name="Ichikawa N."/>
        </authorList>
    </citation>
    <scope>NUCLEOTIDE SEQUENCE [LARGE SCALE GENOMIC DNA]</scope>
    <source>
        <strain evidence="2 3">NBRC 101101</strain>
    </source>
</reference>
<evidence type="ECO:0000313" key="3">
    <source>
        <dbReference type="Proteomes" id="UP000321386"/>
    </source>
</evidence>
<keyword evidence="2" id="KW-0808">Transferase</keyword>
<name>A0A510UWL3_9CELL</name>
<dbReference type="Proteomes" id="UP000321386">
    <property type="component" value="Unassembled WGS sequence"/>
</dbReference>
<dbReference type="PANTHER" id="PTHR21310">
    <property type="entry name" value="AMINOGLYCOSIDE PHOSPHOTRANSFERASE-RELATED-RELATED"/>
    <property type="match status" value="1"/>
</dbReference>
<dbReference type="Pfam" id="PF01636">
    <property type="entry name" value="APH"/>
    <property type="match status" value="1"/>
</dbReference>
<dbReference type="InterPro" id="IPR051678">
    <property type="entry name" value="AGP_Transferase"/>
</dbReference>
<dbReference type="SUPFAM" id="SSF56112">
    <property type="entry name" value="Protein kinase-like (PK-like)"/>
    <property type="match status" value="1"/>
</dbReference>
<dbReference type="AlphaFoldDB" id="A0A510UWL3"/>
<dbReference type="Gene3D" id="3.90.1200.10">
    <property type="match status" value="1"/>
</dbReference>
<sequence length="339" mass="36240">MTESRAPDATVPLDALATLVVPLGTLADAVRLEGGYFATTYRVTLGDGTRVVVKTAPSDSSRLMTYEKDLIRTEALVYGLAAAHPGLRMPRLLHTDFTRTVLPGDVVVASWLEGVPQSEAGFGSFDDDARAARARRDLGALIGRLANVTGTVFGYPQSPALQAATWRAAFTAIVEALLADAAAWDLDVSADRVRAALAVHGHRLDEVVVPSLVHCDLWPGNLFVDPATGEVVGVIDPERAMWGEPLVDVVGADPMWDGLERPEDAALVGSLDVSSPGPAARLLLYRMWLGLVMTVEGSPRGYTGDWAQWYRTTSHGNLHRALTALEALDLLDAGDPARV</sequence>
<dbReference type="EMBL" id="BJUA01000014">
    <property type="protein sequence ID" value="GEK18939.1"/>
    <property type="molecule type" value="Genomic_DNA"/>
</dbReference>
<evidence type="ECO:0000313" key="2">
    <source>
        <dbReference type="EMBL" id="GEK18939.1"/>
    </source>
</evidence>
<proteinExistence type="predicted"/>
<feature type="domain" description="Aminoglycoside phosphotransferase" evidence="1">
    <location>
        <begin position="30"/>
        <end position="266"/>
    </location>
</feature>
<keyword evidence="3" id="KW-1185">Reference proteome</keyword>
<dbReference type="Gene3D" id="3.30.200.20">
    <property type="entry name" value="Phosphorylase Kinase, domain 1"/>
    <property type="match status" value="1"/>
</dbReference>
<evidence type="ECO:0000259" key="1">
    <source>
        <dbReference type="Pfam" id="PF01636"/>
    </source>
</evidence>
<protein>
    <submittedName>
        <fullName evidence="2">Phosphotransferase</fullName>
    </submittedName>
</protein>
<gene>
    <name evidence="2" type="ORF">CPE01_26720</name>
</gene>
<dbReference type="OrthoDB" id="5490445at2"/>
<comment type="caution">
    <text evidence="2">The sequence shown here is derived from an EMBL/GenBank/DDBJ whole genome shotgun (WGS) entry which is preliminary data.</text>
</comment>
<dbReference type="InterPro" id="IPR002575">
    <property type="entry name" value="Aminoglycoside_PTrfase"/>
</dbReference>
<dbReference type="RefSeq" id="WP_146807324.1">
    <property type="nucleotide sequence ID" value="NZ_BJUA01000014.1"/>
</dbReference>
<accession>A0A510UWL3</accession>